<keyword evidence="5" id="KW-0539">Nucleus</keyword>
<dbReference type="Pfam" id="PF04082">
    <property type="entry name" value="Fungal_trans"/>
    <property type="match status" value="1"/>
</dbReference>
<sequence length="723" mass="81461">MRDAETNVSLTEELPTSPTNKPQSWSRNPRTSCDLCKQMKAWPVEGQEEESSSDKIESQAELSNHLSNLVLDPSGSPNFIGSASGFSMLSPQGMRWISEKIVDKDELAQLFQLTKRDFGAWGSADADLWYPMPRSKHSPLPSKDLALQYVNCFFITFNNVFPVVDQNLFNSYFELQYSTNPPASSAWYALLNAVLCLGSIRTKGEREWDLRGSCLIDYTSVTQEAGAEYFRNACHCFHDLFFKEGNLMAMQAITLMIYIATSSPNPQPSYVLTAAAGNLANTLGLHSSSGGFGLAPVEIEQRRNIFWVFYLMEKAISHSLGRPSVINDDDIAIELPRKRSGTIRSRCGSILYDIFQDQVTLAIIISRIYSELYSASAQTKSEVHRMQVLGKLDNHLQRWRDAIPIDIRPEHPIKCLDKQYVHVVMMHFAYLDAVILLHRLPGQQKSFENGGATDTKNYDKRLRLSPRVYASQLLCLAAARRSIQLLDAFSSNNLQNQNLMWKALYYPLSASLVLFANILSNPQDQNSASDIHLMNLMTSFITRSVLPGSSFATTPTLSLFKELYSIATRLVARVPQNSRQNMKRLPESNEDIESALISSSGVQLGSHRSFWSDSNTFYKYSQSDPQTPYESTLIYPETDKPESNLAQVCTSQQSQGDQDVRTNSNAERSQEFIDNKSLEFAPFMFSASSQFDCDLTIYDSVPSPTRFGWDMANMWMPSYAPYS</sequence>
<keyword evidence="4" id="KW-0804">Transcription</keyword>
<dbReference type="SMART" id="SM00906">
    <property type="entry name" value="Fungal_trans"/>
    <property type="match status" value="1"/>
</dbReference>
<dbReference type="GO" id="GO:0005634">
    <property type="term" value="C:nucleus"/>
    <property type="evidence" value="ECO:0007669"/>
    <property type="project" value="UniProtKB-SubCell"/>
</dbReference>
<dbReference type="PANTHER" id="PTHR46910">
    <property type="entry name" value="TRANSCRIPTION FACTOR PDR1"/>
    <property type="match status" value="1"/>
</dbReference>
<feature type="region of interest" description="Disordered" evidence="6">
    <location>
        <begin position="1"/>
        <end position="31"/>
    </location>
</feature>
<evidence type="ECO:0000256" key="2">
    <source>
        <dbReference type="ARBA" id="ARBA00023015"/>
    </source>
</evidence>
<evidence type="ECO:0000256" key="1">
    <source>
        <dbReference type="ARBA" id="ARBA00004123"/>
    </source>
</evidence>
<dbReference type="CDD" id="cd12148">
    <property type="entry name" value="fungal_TF_MHR"/>
    <property type="match status" value="1"/>
</dbReference>
<organism evidence="8 9">
    <name type="scientific">Hyphodiscus hymeniophilus</name>
    <dbReference type="NCBI Taxonomy" id="353542"/>
    <lineage>
        <taxon>Eukaryota</taxon>
        <taxon>Fungi</taxon>
        <taxon>Dikarya</taxon>
        <taxon>Ascomycota</taxon>
        <taxon>Pezizomycotina</taxon>
        <taxon>Leotiomycetes</taxon>
        <taxon>Helotiales</taxon>
        <taxon>Hyphodiscaceae</taxon>
        <taxon>Hyphodiscus</taxon>
    </lineage>
</organism>
<keyword evidence="2" id="KW-0805">Transcription regulation</keyword>
<gene>
    <name evidence="8" type="ORF">D0Z07_7078</name>
</gene>
<evidence type="ECO:0000259" key="7">
    <source>
        <dbReference type="SMART" id="SM00906"/>
    </source>
</evidence>
<evidence type="ECO:0000256" key="3">
    <source>
        <dbReference type="ARBA" id="ARBA00023125"/>
    </source>
</evidence>
<keyword evidence="9" id="KW-1185">Reference proteome</keyword>
<feature type="domain" description="Xylanolytic transcriptional activator regulatory" evidence="7">
    <location>
        <begin position="269"/>
        <end position="342"/>
    </location>
</feature>
<comment type="caution">
    <text evidence="8">The sequence shown here is derived from an EMBL/GenBank/DDBJ whole genome shotgun (WGS) entry which is preliminary data.</text>
</comment>
<dbReference type="Proteomes" id="UP000785200">
    <property type="component" value="Unassembled WGS sequence"/>
</dbReference>
<evidence type="ECO:0000256" key="4">
    <source>
        <dbReference type="ARBA" id="ARBA00023163"/>
    </source>
</evidence>
<comment type="subcellular location">
    <subcellularLocation>
        <location evidence="1">Nucleus</location>
    </subcellularLocation>
</comment>
<reference evidence="8" key="1">
    <citation type="submission" date="2019-07" db="EMBL/GenBank/DDBJ databases">
        <title>Hyphodiscus hymeniophilus genome sequencing and assembly.</title>
        <authorList>
            <person name="Kramer G."/>
            <person name="Nodwell J."/>
        </authorList>
    </citation>
    <scope>NUCLEOTIDE SEQUENCE</scope>
    <source>
        <strain evidence="8">ATCC 34498</strain>
    </source>
</reference>
<protein>
    <submittedName>
        <fullName evidence="8">Transcriptional regulatory</fullName>
    </submittedName>
</protein>
<keyword evidence="3" id="KW-0238">DNA-binding</keyword>
<evidence type="ECO:0000313" key="8">
    <source>
        <dbReference type="EMBL" id="KAG0647263.1"/>
    </source>
</evidence>
<dbReference type="GO" id="GO:0006351">
    <property type="term" value="P:DNA-templated transcription"/>
    <property type="evidence" value="ECO:0007669"/>
    <property type="project" value="InterPro"/>
</dbReference>
<dbReference type="PANTHER" id="PTHR46910:SF37">
    <property type="entry name" value="ZN(II)2CYS6 TRANSCRIPTION FACTOR (EUROFUNG)"/>
    <property type="match status" value="1"/>
</dbReference>
<evidence type="ECO:0000256" key="6">
    <source>
        <dbReference type="SAM" id="MobiDB-lite"/>
    </source>
</evidence>
<proteinExistence type="predicted"/>
<dbReference type="AlphaFoldDB" id="A0A9P7AV03"/>
<dbReference type="GO" id="GO:0003700">
    <property type="term" value="F:DNA-binding transcription factor activity"/>
    <property type="evidence" value="ECO:0007669"/>
    <property type="project" value="InterPro"/>
</dbReference>
<dbReference type="InterPro" id="IPR007219">
    <property type="entry name" value="XnlR_reg_dom"/>
</dbReference>
<evidence type="ECO:0000256" key="5">
    <source>
        <dbReference type="ARBA" id="ARBA00023242"/>
    </source>
</evidence>
<dbReference type="GO" id="GO:0003677">
    <property type="term" value="F:DNA binding"/>
    <property type="evidence" value="ECO:0007669"/>
    <property type="project" value="UniProtKB-KW"/>
</dbReference>
<dbReference type="InterPro" id="IPR050987">
    <property type="entry name" value="AtrR-like"/>
</dbReference>
<dbReference type="OrthoDB" id="2123952at2759"/>
<dbReference type="GO" id="GO:0008270">
    <property type="term" value="F:zinc ion binding"/>
    <property type="evidence" value="ECO:0007669"/>
    <property type="project" value="InterPro"/>
</dbReference>
<accession>A0A9P7AV03</accession>
<evidence type="ECO:0000313" key="9">
    <source>
        <dbReference type="Proteomes" id="UP000785200"/>
    </source>
</evidence>
<name>A0A9P7AV03_9HELO</name>
<dbReference type="EMBL" id="VNKQ01000013">
    <property type="protein sequence ID" value="KAG0647263.1"/>
    <property type="molecule type" value="Genomic_DNA"/>
</dbReference>